<dbReference type="InterPro" id="IPR004474">
    <property type="entry name" value="LytR_CpsA_psr"/>
</dbReference>
<evidence type="ECO:0000313" key="4">
    <source>
        <dbReference type="EMBL" id="AZR06663.1"/>
    </source>
</evidence>
<dbReference type="AlphaFoldDB" id="A0A3S9QLC0"/>
<dbReference type="Proteomes" id="UP000275951">
    <property type="component" value="Chromosome"/>
</dbReference>
<dbReference type="NCBIfam" id="TIGR00350">
    <property type="entry name" value="lytR_cpsA_psr"/>
    <property type="match status" value="1"/>
</dbReference>
<dbReference type="Gene3D" id="3.40.630.190">
    <property type="entry name" value="LCP protein"/>
    <property type="match status" value="1"/>
</dbReference>
<dbReference type="OrthoDB" id="9782542at2"/>
<dbReference type="Pfam" id="PF03816">
    <property type="entry name" value="LytR_cpsA_psr"/>
    <property type="match status" value="1"/>
</dbReference>
<dbReference type="EMBL" id="CP033905">
    <property type="protein sequence ID" value="AZR06663.1"/>
    <property type="molecule type" value="Genomic_DNA"/>
</dbReference>
<feature type="transmembrane region" description="Helical" evidence="2">
    <location>
        <begin position="21"/>
        <end position="46"/>
    </location>
</feature>
<sequence length="392" mass="41316">MKVAPARRGPSHRSPGGRSVIALRSTLVVLLAVLLTTGSAIGYLYYHLQGNLRVHQVDQYFNPDERPTIAPPADASAGRPLNILILGSDAREGASDVDGAGAAGYITGMRSDTTMLMHISAGRDRVDVVSIPRDTLVHIPSCILSDGTRTSEKHEAMFNSAFMIGGQKGDVAGAAACAIRTVEQMSGVYIDGFIVVDFASFQDIVNTLGGVDICLSEPVNDTAASLSLEAGCQTLNGEDALGLARARKSLGDGSDISRIGRQQQIVEAIMAKALSLNVVSDLPKLYGVLNDVAGNVVLSSNIGSIPYLGGLIYSLRGLSLKDVHLKTMPFVSAGNRVRPAPAADEVWQAIRTDQPLPDISTSSRTDSPILKGTPQEIDAFRKAVGGALLLED</sequence>
<reference evidence="4 5" key="1">
    <citation type="submission" date="2018-11" db="EMBL/GenBank/DDBJ databases">
        <title>Multidrug-resistant genes are associated with an 42-kb island TGI1 carrying a complex class 1 integron in a Trueperella pyogenes.</title>
        <authorList>
            <person name="Dong W."/>
        </authorList>
    </citation>
    <scope>NUCLEOTIDE SEQUENCE [LARGE SCALE GENOMIC DNA]</scope>
    <source>
        <strain evidence="4 5">TP4</strain>
    </source>
</reference>
<dbReference type="RefSeq" id="WP_080999214.1">
    <property type="nucleotide sequence ID" value="NZ_JBAGMI010000001.1"/>
</dbReference>
<evidence type="ECO:0000256" key="1">
    <source>
        <dbReference type="ARBA" id="ARBA00006068"/>
    </source>
</evidence>
<keyword evidence="2" id="KW-1133">Transmembrane helix</keyword>
<gene>
    <name evidence="4" type="ORF">EBQ10_04690</name>
</gene>
<protein>
    <submittedName>
        <fullName evidence="4">LytR family transcriptional regulator</fullName>
    </submittedName>
</protein>
<dbReference type="InterPro" id="IPR050922">
    <property type="entry name" value="LytR/CpsA/Psr_CW_biosynth"/>
</dbReference>
<evidence type="ECO:0000313" key="5">
    <source>
        <dbReference type="Proteomes" id="UP000275951"/>
    </source>
</evidence>
<dbReference type="PANTHER" id="PTHR33392">
    <property type="entry name" value="POLYISOPRENYL-TEICHOIC ACID--PEPTIDOGLYCAN TEICHOIC ACID TRANSFERASE TAGU"/>
    <property type="match status" value="1"/>
</dbReference>
<organism evidence="4 5">
    <name type="scientific">Trueperella pyogenes</name>
    <dbReference type="NCBI Taxonomy" id="1661"/>
    <lineage>
        <taxon>Bacteria</taxon>
        <taxon>Bacillati</taxon>
        <taxon>Actinomycetota</taxon>
        <taxon>Actinomycetes</taxon>
        <taxon>Actinomycetales</taxon>
        <taxon>Actinomycetaceae</taxon>
        <taxon>Trueperella</taxon>
    </lineage>
</organism>
<keyword evidence="2" id="KW-0472">Membrane</keyword>
<evidence type="ECO:0000256" key="2">
    <source>
        <dbReference type="SAM" id="Phobius"/>
    </source>
</evidence>
<proteinExistence type="inferred from homology"/>
<evidence type="ECO:0000259" key="3">
    <source>
        <dbReference type="Pfam" id="PF03816"/>
    </source>
</evidence>
<name>A0A3S9QLC0_9ACTO</name>
<accession>A0A3S9QLC0</accession>
<keyword evidence="2" id="KW-0812">Transmembrane</keyword>
<comment type="similarity">
    <text evidence="1">Belongs to the LytR/CpsA/Psr (LCP) family.</text>
</comment>
<dbReference type="PANTHER" id="PTHR33392:SF6">
    <property type="entry name" value="POLYISOPRENYL-TEICHOIC ACID--PEPTIDOGLYCAN TEICHOIC ACID TRANSFERASE TAGU"/>
    <property type="match status" value="1"/>
</dbReference>
<feature type="domain" description="Cell envelope-related transcriptional attenuator" evidence="3">
    <location>
        <begin position="110"/>
        <end position="274"/>
    </location>
</feature>